<organism evidence="3 4">
    <name type="scientific">Chitinophaga agrisoli</name>
    <dbReference type="NCBI Taxonomy" id="2607653"/>
    <lineage>
        <taxon>Bacteria</taxon>
        <taxon>Pseudomonadati</taxon>
        <taxon>Bacteroidota</taxon>
        <taxon>Chitinophagia</taxon>
        <taxon>Chitinophagales</taxon>
        <taxon>Chitinophagaceae</taxon>
        <taxon>Chitinophaga</taxon>
    </lineage>
</organism>
<dbReference type="Proteomes" id="UP000324611">
    <property type="component" value="Unassembled WGS sequence"/>
</dbReference>
<name>A0A5B2VXJ8_9BACT</name>
<feature type="domain" description="Fibronectin type-III" evidence="2">
    <location>
        <begin position="307"/>
        <end position="397"/>
    </location>
</feature>
<gene>
    <name evidence="3" type="ORF">F0L74_11015</name>
</gene>
<dbReference type="RefSeq" id="WP_149837918.1">
    <property type="nucleotide sequence ID" value="NZ_VUOC01000002.1"/>
</dbReference>
<dbReference type="InterPro" id="IPR003961">
    <property type="entry name" value="FN3_dom"/>
</dbReference>
<dbReference type="PROSITE" id="PS50853">
    <property type="entry name" value="FN3"/>
    <property type="match status" value="1"/>
</dbReference>
<reference evidence="3 4" key="1">
    <citation type="submission" date="2019-09" db="EMBL/GenBank/DDBJ databases">
        <title>Chitinophaga ginsengihumi sp. nov., isolated from soil of ginseng rhizosphere.</title>
        <authorList>
            <person name="Lee J."/>
        </authorList>
    </citation>
    <scope>NUCLEOTIDE SEQUENCE [LARGE SCALE GENOMIC DNA]</scope>
    <source>
        <strain evidence="3 4">BN140078</strain>
    </source>
</reference>
<proteinExistence type="predicted"/>
<dbReference type="Gene3D" id="2.60.40.10">
    <property type="entry name" value="Immunoglobulins"/>
    <property type="match status" value="1"/>
</dbReference>
<dbReference type="CDD" id="cd00063">
    <property type="entry name" value="FN3"/>
    <property type="match status" value="1"/>
</dbReference>
<reference evidence="3 4" key="2">
    <citation type="submission" date="2019-09" db="EMBL/GenBank/DDBJ databases">
        <authorList>
            <person name="Jin C."/>
        </authorList>
    </citation>
    <scope>NUCLEOTIDE SEQUENCE [LARGE SCALE GENOMIC DNA]</scope>
    <source>
        <strain evidence="3 4">BN140078</strain>
    </source>
</reference>
<evidence type="ECO:0000256" key="1">
    <source>
        <dbReference type="SAM" id="MobiDB-lite"/>
    </source>
</evidence>
<sequence>MRTFFNHILSFRQNARYLVGCLLLLLTSFGLKAQVYPVQVNTIIIPPYSPYTSDYTSSANDKMIVNLLLRDINASNVQVKLRVNIEGQGVKLSTNPQANVPILTLDGGVPERLTGTDLEPYFRAENLNFAGLDANTYRQQGGKLPEGLYRICFDVYELKTGAKLSIASGCANAWIVLNDPPVINFPENNARVAVRDPQYITFQWTPRHKGSPNSAFTTEYELELVELMPGFNYNPQAGFLAGKPLYSTTTMNTMLVYGPGEPLLESGRTYAFRVRAKSLVAAQEMDLFKNNGYSEIFSFVYQGSCAVPQNQDAEAKGSTRAAISWNPGTANQQEFVVSYRKANTPDAAWFEEKTNANSLTLIELNPATAYEYKVRCNCADGGQSTFTDVRTVTTAADELAETAYNCGVIPAEVDISNQEPLPAIRARDMFMAGDFPVKILEVQGANGNYSGKGYIGIPYLKGGQVSVMFNNIFINTDYRMVKGQVVTEYDASWNGINNLDDTFEGGGNTGNVVSGTDTADVVLDVVVDKPEDIKATPNTDADGNPAPGGTLTVTGSNGETVTKTVDKLPATVKDAAGNIYKVDEKGQVTQVAKGGGASALPPAGQLNQLHPDKAVVRFTGHPDAKYAFDAWDPVYAKSQIFGAEYEKLSDDYRVSAKAVAAGQTDVVTAEVELHDNTIVADSIKFITGKGSQFLSESIGNNRYKVSIVGGPADDAQELFAIYKPANGQSITLGKLKIAAYGQKQRKLVLVPVNGNPGDAAGIAATLNKVYDSIGIHWDVSVDQTFTNMSWDLDGDRQLNASGSGLFSTLTDEMKALNNAYIQDRKPDNSTVYLFVLSNGKGKEGALAGDMPRDHQFGYLFTDGSSDLGLTAAHELGHGIFNLKHTFDGYGFGAGDLADNVMNYNDGQRLTKFQWDAAHNPGIVWGVFQSDADAGLLNTKMILVSDYKLPGITDADYIVNGNINYVAPNGKIIALPKDVKVSFGGYVMVAGSGNASSISKDAIGVVTGFTKDNKQWLARYESGDFTGYYENADNTKAKYEFTDVGGTQLIVAGIEYSKCKLAFYAGRYQSQAIKYTDFKEIKVVDDLRKLVGVKQIEGQVCIDCTIPMESKPTEIQTLLGELARDPNSSTLDDKMGGISEENLKNFLCVSERVALIRNIADGFLVGNDDEMSIVKLIRSTPDDQVKQVLDTFRLDNTGLLALLFKNIDGAELEEYFSAMSQLFFRSKTEFEWQAEFDAFDTRLAAFQETLSKDDCNYYYKWADQGLMVTKAAYYDEAGSIKNDVKYQFTPWANLFGQDGKVSISYTARNPNCGMINLSDPFNLGHSYQSEPFRLLRIFSEEADGTRVDAYVPAMYMAYITSNYEKYAIMNAVNKLIAVLAAKQLGTKGASFWTYLFATIDLVVANGNLYIADNQAMLAKTESGKKFLEKWEAANKYIMIAQGIRLFYGIGVKYVEFKLAVDELKTAYQEWKFKDFAELKAKNPELAAKLEAFGAAGLKKLDDLIADYELKVADVMAIVKCPREVAERILANEGHLFIHVPTSGAKILYNAKQGTFLVGSFNADLKEILEELNYPVETNAMAVAPASNPQFLTAAGQRFNLLNVSEDVVRSFTKKGGFFDNVNAKWVDAAVAQKADVIIVSSFRNLYTLRKGKNVLTGFGKEVHRFEWKHGWRFDPETNMMVAPGSPNFSKLMPVTKFEDNLLIDINK</sequence>
<dbReference type="InterPro" id="IPR036116">
    <property type="entry name" value="FN3_sf"/>
</dbReference>
<dbReference type="SMART" id="SM00060">
    <property type="entry name" value="FN3"/>
    <property type="match status" value="2"/>
</dbReference>
<accession>A0A5B2VXJ8</accession>
<protein>
    <recommendedName>
        <fullName evidence="2">Fibronectin type-III domain-containing protein</fullName>
    </recommendedName>
</protein>
<dbReference type="InterPro" id="IPR013783">
    <property type="entry name" value="Ig-like_fold"/>
</dbReference>
<dbReference type="Pfam" id="PF00041">
    <property type="entry name" value="fn3"/>
    <property type="match status" value="1"/>
</dbReference>
<evidence type="ECO:0000313" key="4">
    <source>
        <dbReference type="Proteomes" id="UP000324611"/>
    </source>
</evidence>
<feature type="region of interest" description="Disordered" evidence="1">
    <location>
        <begin position="533"/>
        <end position="557"/>
    </location>
</feature>
<dbReference type="EMBL" id="VUOC01000002">
    <property type="protein sequence ID" value="KAA2243042.1"/>
    <property type="molecule type" value="Genomic_DNA"/>
</dbReference>
<comment type="caution">
    <text evidence="3">The sequence shown here is derived from an EMBL/GenBank/DDBJ whole genome shotgun (WGS) entry which is preliminary data.</text>
</comment>
<evidence type="ECO:0000259" key="2">
    <source>
        <dbReference type="PROSITE" id="PS50853"/>
    </source>
</evidence>
<keyword evidence="4" id="KW-1185">Reference proteome</keyword>
<evidence type="ECO:0000313" key="3">
    <source>
        <dbReference type="EMBL" id="KAA2243042.1"/>
    </source>
</evidence>
<dbReference type="SUPFAM" id="SSF49265">
    <property type="entry name" value="Fibronectin type III"/>
    <property type="match status" value="1"/>
</dbReference>